<keyword evidence="1" id="KW-0732">Signal</keyword>
<keyword evidence="3" id="KW-1185">Reference proteome</keyword>
<comment type="caution">
    <text evidence="2">The sequence shown here is derived from an EMBL/GenBank/DDBJ whole genome shotgun (WGS) entry which is preliminary data.</text>
</comment>
<gene>
    <name evidence="2" type="ORF">Fcan01_21524</name>
</gene>
<evidence type="ECO:0000256" key="1">
    <source>
        <dbReference type="SAM" id="SignalP"/>
    </source>
</evidence>
<accession>A0A226DFY5</accession>
<organism evidence="2 3">
    <name type="scientific">Folsomia candida</name>
    <name type="common">Springtail</name>
    <dbReference type="NCBI Taxonomy" id="158441"/>
    <lineage>
        <taxon>Eukaryota</taxon>
        <taxon>Metazoa</taxon>
        <taxon>Ecdysozoa</taxon>
        <taxon>Arthropoda</taxon>
        <taxon>Hexapoda</taxon>
        <taxon>Collembola</taxon>
        <taxon>Entomobryomorpha</taxon>
        <taxon>Isotomoidea</taxon>
        <taxon>Isotomidae</taxon>
        <taxon>Proisotominae</taxon>
        <taxon>Folsomia</taxon>
    </lineage>
</organism>
<feature type="chain" id="PRO_5012466136" evidence="1">
    <location>
        <begin position="24"/>
        <end position="113"/>
    </location>
</feature>
<proteinExistence type="predicted"/>
<evidence type="ECO:0000313" key="2">
    <source>
        <dbReference type="EMBL" id="OXA43774.1"/>
    </source>
</evidence>
<reference evidence="2 3" key="1">
    <citation type="submission" date="2015-12" db="EMBL/GenBank/DDBJ databases">
        <title>The genome of Folsomia candida.</title>
        <authorList>
            <person name="Faddeeva A."/>
            <person name="Derks M.F."/>
            <person name="Anvar Y."/>
            <person name="Smit S."/>
            <person name="Van Straalen N."/>
            <person name="Roelofs D."/>
        </authorList>
    </citation>
    <scope>NUCLEOTIDE SEQUENCE [LARGE SCALE GENOMIC DNA]</scope>
    <source>
        <strain evidence="2 3">VU population</strain>
        <tissue evidence="2">Whole body</tissue>
    </source>
</reference>
<name>A0A226DFY5_FOLCA</name>
<evidence type="ECO:0000313" key="3">
    <source>
        <dbReference type="Proteomes" id="UP000198287"/>
    </source>
</evidence>
<protein>
    <submittedName>
        <fullName evidence="2">Uncharacterized protein</fullName>
    </submittedName>
</protein>
<dbReference type="EMBL" id="LNIX01000021">
    <property type="protein sequence ID" value="OXA43774.1"/>
    <property type="molecule type" value="Genomic_DNA"/>
</dbReference>
<dbReference type="AlphaFoldDB" id="A0A226DFY5"/>
<feature type="signal peptide" evidence="1">
    <location>
        <begin position="1"/>
        <end position="23"/>
    </location>
</feature>
<sequence length="113" mass="12992">MTKLQILILFGLLTIISHHCVSSQLVEFIFDGINPFRNPSRKEHYYDRRPVERTEKPKDPLAEMIQPLKNGSISDSNNILVKPVIFPCPVGQTFSRWTRRCVQPVLLKHPVVG</sequence>
<dbReference type="Proteomes" id="UP000198287">
    <property type="component" value="Unassembled WGS sequence"/>
</dbReference>